<protein>
    <submittedName>
        <fullName evidence="1">Uncharacterized protein</fullName>
    </submittedName>
</protein>
<evidence type="ECO:0000313" key="2">
    <source>
        <dbReference type="Proteomes" id="UP000095767"/>
    </source>
</evidence>
<dbReference type="Proteomes" id="UP000095767">
    <property type="component" value="Unassembled WGS sequence"/>
</dbReference>
<evidence type="ECO:0000313" key="1">
    <source>
        <dbReference type="EMBL" id="OEL20520.1"/>
    </source>
</evidence>
<organism evidence="1 2">
    <name type="scientific">Dichanthelium oligosanthes</name>
    <dbReference type="NCBI Taxonomy" id="888268"/>
    <lineage>
        <taxon>Eukaryota</taxon>
        <taxon>Viridiplantae</taxon>
        <taxon>Streptophyta</taxon>
        <taxon>Embryophyta</taxon>
        <taxon>Tracheophyta</taxon>
        <taxon>Spermatophyta</taxon>
        <taxon>Magnoliopsida</taxon>
        <taxon>Liliopsida</taxon>
        <taxon>Poales</taxon>
        <taxon>Poaceae</taxon>
        <taxon>PACMAD clade</taxon>
        <taxon>Panicoideae</taxon>
        <taxon>Panicodae</taxon>
        <taxon>Paniceae</taxon>
        <taxon>Dichantheliinae</taxon>
        <taxon>Dichanthelium</taxon>
    </lineage>
</organism>
<feature type="non-terminal residue" evidence="1">
    <location>
        <position position="1"/>
    </location>
</feature>
<sequence>LNVPSVSVSSMTATRCACSRGATTASMSSALICGWPRTLLARHAGTRSLTIVAQARQRPRWWQGKRC</sequence>
<reference evidence="1 2" key="1">
    <citation type="submission" date="2016-09" db="EMBL/GenBank/DDBJ databases">
        <title>The draft genome of Dichanthelium oligosanthes: A C3 panicoid grass species.</title>
        <authorList>
            <person name="Studer A.J."/>
            <person name="Schnable J.C."/>
            <person name="Brutnell T.P."/>
        </authorList>
    </citation>
    <scope>NUCLEOTIDE SEQUENCE [LARGE SCALE GENOMIC DNA]</scope>
    <source>
        <strain evidence="2">cv. Kellogg 1175</strain>
        <tissue evidence="1">Leaf</tissue>
    </source>
</reference>
<gene>
    <name evidence="1" type="ORF">BAE44_0018462</name>
</gene>
<keyword evidence="2" id="KW-1185">Reference proteome</keyword>
<name>A0A1E5V5T2_9POAL</name>
<dbReference type="EMBL" id="LWDX02050441">
    <property type="protein sequence ID" value="OEL20520.1"/>
    <property type="molecule type" value="Genomic_DNA"/>
</dbReference>
<proteinExistence type="predicted"/>
<dbReference type="AlphaFoldDB" id="A0A1E5V5T2"/>
<comment type="caution">
    <text evidence="1">The sequence shown here is derived from an EMBL/GenBank/DDBJ whole genome shotgun (WGS) entry which is preliminary data.</text>
</comment>
<accession>A0A1E5V5T2</accession>